<dbReference type="InterPro" id="IPR003358">
    <property type="entry name" value="tRNA_(Gua-N-7)_MeTrfase_Trmb"/>
</dbReference>
<dbReference type="InterPro" id="IPR029063">
    <property type="entry name" value="SAM-dependent_MTases_sf"/>
</dbReference>
<evidence type="ECO:0000256" key="5">
    <source>
        <dbReference type="ARBA" id="ARBA00022691"/>
    </source>
</evidence>
<dbReference type="EC" id="2.1.1.33" evidence="7"/>
<reference evidence="8" key="2">
    <citation type="journal article" date="2021" name="PeerJ">
        <title>Extensive microbial diversity within the chicken gut microbiome revealed by metagenomics and culture.</title>
        <authorList>
            <person name="Gilroy R."/>
            <person name="Ravi A."/>
            <person name="Getino M."/>
            <person name="Pursley I."/>
            <person name="Horton D.L."/>
            <person name="Alikhan N.F."/>
            <person name="Baker D."/>
            <person name="Gharbi K."/>
            <person name="Hall N."/>
            <person name="Watson M."/>
            <person name="Adriaenssens E.M."/>
            <person name="Foster-Nyarko E."/>
            <person name="Jarju S."/>
            <person name="Secka A."/>
            <person name="Antonio M."/>
            <person name="Oren A."/>
            <person name="Chaudhuri R.R."/>
            <person name="La Ragione R."/>
            <person name="Hildebrand F."/>
            <person name="Pallen M.J."/>
        </authorList>
    </citation>
    <scope>NUCLEOTIDE SEQUENCE</scope>
    <source>
        <strain evidence="8">ChiBcolR7-354</strain>
    </source>
</reference>
<feature type="binding site" evidence="7">
    <location>
        <position position="85"/>
    </location>
    <ligand>
        <name>S-adenosyl-L-methionine</name>
        <dbReference type="ChEBI" id="CHEBI:59789"/>
    </ligand>
</feature>
<dbReference type="EMBL" id="DVGA01000036">
    <property type="protein sequence ID" value="HIQ78291.1"/>
    <property type="molecule type" value="Genomic_DNA"/>
</dbReference>
<organism evidence="8 9">
    <name type="scientific">Candidatus Scatomorpha intestinavium</name>
    <dbReference type="NCBI Taxonomy" id="2840922"/>
    <lineage>
        <taxon>Bacteria</taxon>
        <taxon>Bacillati</taxon>
        <taxon>Bacillota</taxon>
        <taxon>Clostridia</taxon>
        <taxon>Eubacteriales</taxon>
        <taxon>Candidatus Scatomorpha</taxon>
    </lineage>
</organism>
<dbReference type="Proteomes" id="UP000824262">
    <property type="component" value="Unassembled WGS sequence"/>
</dbReference>
<dbReference type="AlphaFoldDB" id="A0A9D1CS72"/>
<comment type="caution">
    <text evidence="7">Lacks conserved residue(s) required for the propagation of feature annotation.</text>
</comment>
<dbReference type="NCBIfam" id="NF001080">
    <property type="entry name" value="PRK00121.2-2"/>
    <property type="match status" value="1"/>
</dbReference>
<dbReference type="SUPFAM" id="SSF53335">
    <property type="entry name" value="S-adenosyl-L-methionine-dependent methyltransferases"/>
    <property type="match status" value="1"/>
</dbReference>
<keyword evidence="5 7" id="KW-0949">S-adenosyl-L-methionine</keyword>
<dbReference type="PROSITE" id="PS51625">
    <property type="entry name" value="SAM_MT_TRMB"/>
    <property type="match status" value="1"/>
</dbReference>
<dbReference type="CDD" id="cd02440">
    <property type="entry name" value="AdoMet_MTases"/>
    <property type="match status" value="1"/>
</dbReference>
<dbReference type="NCBIfam" id="TIGR00091">
    <property type="entry name" value="tRNA (guanosine(46)-N7)-methyltransferase TrmB"/>
    <property type="match status" value="1"/>
</dbReference>
<keyword evidence="4 7" id="KW-0808">Transferase</keyword>
<feature type="binding site" evidence="7">
    <location>
        <position position="134"/>
    </location>
    <ligand>
        <name>S-adenosyl-L-methionine</name>
        <dbReference type="ChEBI" id="CHEBI:59789"/>
    </ligand>
</feature>
<dbReference type="InterPro" id="IPR055361">
    <property type="entry name" value="tRNA_methyltr_TrmB_bact"/>
</dbReference>
<evidence type="ECO:0000256" key="6">
    <source>
        <dbReference type="ARBA" id="ARBA00022694"/>
    </source>
</evidence>
<protein>
    <recommendedName>
        <fullName evidence="7">tRNA (guanine-N(7)-)-methyltransferase</fullName>
        <ecNumber evidence="7">2.1.1.33</ecNumber>
    </recommendedName>
    <alternativeName>
        <fullName evidence="7">tRNA (guanine(46)-N(7))-methyltransferase</fullName>
    </alternativeName>
    <alternativeName>
        <fullName evidence="7">tRNA(m7G46)-methyltransferase</fullName>
    </alternativeName>
</protein>
<accession>A0A9D1CS72</accession>
<reference evidence="8" key="1">
    <citation type="submission" date="2020-10" db="EMBL/GenBank/DDBJ databases">
        <authorList>
            <person name="Gilroy R."/>
        </authorList>
    </citation>
    <scope>NUCLEOTIDE SEQUENCE</scope>
    <source>
        <strain evidence="8">ChiBcolR7-354</strain>
    </source>
</reference>
<proteinExistence type="inferred from homology"/>
<dbReference type="Pfam" id="PF02390">
    <property type="entry name" value="Methyltransf_4"/>
    <property type="match status" value="1"/>
</dbReference>
<feature type="binding site" evidence="7">
    <location>
        <position position="138"/>
    </location>
    <ligand>
        <name>substrate</name>
    </ligand>
</feature>
<evidence type="ECO:0000256" key="4">
    <source>
        <dbReference type="ARBA" id="ARBA00022679"/>
    </source>
</evidence>
<feature type="binding site" evidence="7">
    <location>
        <position position="170"/>
    </location>
    <ligand>
        <name>substrate</name>
    </ligand>
</feature>
<evidence type="ECO:0000256" key="1">
    <source>
        <dbReference type="ARBA" id="ARBA00000142"/>
    </source>
</evidence>
<evidence type="ECO:0000256" key="7">
    <source>
        <dbReference type="HAMAP-Rule" id="MF_01057"/>
    </source>
</evidence>
<evidence type="ECO:0000313" key="8">
    <source>
        <dbReference type="EMBL" id="HIQ78291.1"/>
    </source>
</evidence>
<comment type="similarity">
    <text evidence="7">Belongs to the class I-like SAM-binding methyltransferase superfamily. TrmB family.</text>
</comment>
<evidence type="ECO:0000313" key="9">
    <source>
        <dbReference type="Proteomes" id="UP000824262"/>
    </source>
</evidence>
<dbReference type="GO" id="GO:0008176">
    <property type="term" value="F:tRNA (guanine(46)-N7)-methyltransferase activity"/>
    <property type="evidence" value="ECO:0007669"/>
    <property type="project" value="UniProtKB-UniRule"/>
</dbReference>
<name>A0A9D1CS72_9FIRM</name>
<comment type="caution">
    <text evidence="8">The sequence shown here is derived from an EMBL/GenBank/DDBJ whole genome shotgun (WGS) entry which is preliminary data.</text>
</comment>
<feature type="binding site" evidence="7">
    <location>
        <position position="112"/>
    </location>
    <ligand>
        <name>S-adenosyl-L-methionine</name>
        <dbReference type="ChEBI" id="CHEBI:59789"/>
    </ligand>
</feature>
<comment type="catalytic activity">
    <reaction evidence="1 7">
        <text>guanosine(46) in tRNA + S-adenosyl-L-methionine = N(7)-methylguanosine(46) in tRNA + S-adenosyl-L-homocysteine</text>
        <dbReference type="Rhea" id="RHEA:42708"/>
        <dbReference type="Rhea" id="RHEA-COMP:10188"/>
        <dbReference type="Rhea" id="RHEA-COMP:10189"/>
        <dbReference type="ChEBI" id="CHEBI:57856"/>
        <dbReference type="ChEBI" id="CHEBI:59789"/>
        <dbReference type="ChEBI" id="CHEBI:74269"/>
        <dbReference type="ChEBI" id="CHEBI:74480"/>
        <dbReference type="EC" id="2.1.1.33"/>
    </reaction>
</comment>
<evidence type="ECO:0000256" key="3">
    <source>
        <dbReference type="ARBA" id="ARBA00022603"/>
    </source>
</evidence>
<dbReference type="HAMAP" id="MF_01057">
    <property type="entry name" value="tRNA_methyltr_TrmB"/>
    <property type="match status" value="1"/>
</dbReference>
<dbReference type="Gene3D" id="3.40.50.150">
    <property type="entry name" value="Vaccinia Virus protein VP39"/>
    <property type="match status" value="1"/>
</dbReference>
<comment type="function">
    <text evidence="2 7">Catalyzes the formation of N(7)-methylguanine at position 46 (m7G46) in tRNA.</text>
</comment>
<dbReference type="PANTHER" id="PTHR23417">
    <property type="entry name" value="3-DEOXY-D-MANNO-OCTULOSONIC-ACID TRANSFERASE/TRNA GUANINE-N 7 - -METHYLTRANSFERASE"/>
    <property type="match status" value="1"/>
</dbReference>
<dbReference type="PANTHER" id="PTHR23417:SF14">
    <property type="entry name" value="PENTACOTRIPEPTIDE-REPEAT REGION OF PRORP DOMAIN-CONTAINING PROTEIN"/>
    <property type="match status" value="1"/>
</dbReference>
<feature type="binding site" evidence="7">
    <location>
        <position position="60"/>
    </location>
    <ligand>
        <name>S-adenosyl-L-methionine</name>
        <dbReference type="ChEBI" id="CHEBI:59789"/>
    </ligand>
</feature>
<evidence type="ECO:0000256" key="2">
    <source>
        <dbReference type="ARBA" id="ARBA00003015"/>
    </source>
</evidence>
<feature type="binding site" evidence="7">
    <location>
        <begin position="206"/>
        <end position="209"/>
    </location>
    <ligand>
        <name>substrate</name>
    </ligand>
</feature>
<keyword evidence="3 7" id="KW-0489">Methyltransferase</keyword>
<dbReference type="GO" id="GO:0043527">
    <property type="term" value="C:tRNA methyltransferase complex"/>
    <property type="evidence" value="ECO:0007669"/>
    <property type="project" value="TreeGrafter"/>
</dbReference>
<comment type="pathway">
    <text evidence="7">tRNA modification; N(7)-methylguanine-tRNA biosynthesis.</text>
</comment>
<gene>
    <name evidence="7 8" type="primary">trmB</name>
    <name evidence="8" type="ORF">IAB77_03415</name>
</gene>
<keyword evidence="6 7" id="KW-0819">tRNA processing</keyword>
<sequence length="233" mass="25678">MFFPICVIITGGSVKNVRMRKKPNLLPRMERCAAVLETAPEAHRGRWLGDFPGFSELHVELGCGKGRFTAGMAEANPSVLFAAIEKVPDAMVVAMERVCAASLGNVRFLDRDAAQLGEFFAPGEVSRIYINFPDPWPKKKQFKRRLTAPSFQRLCAAALAPGGEIWFKTDNSPLFEWSVEQLAAGGWELREVTRDLHGNGPVGVMTDYEAKFHAQGVKINRLVAVKGENTLCG</sequence>